<dbReference type="InterPro" id="IPR056681">
    <property type="entry name" value="DUF7779"/>
</dbReference>
<evidence type="ECO:0000259" key="2">
    <source>
        <dbReference type="Pfam" id="PF25000"/>
    </source>
</evidence>
<reference evidence="3" key="1">
    <citation type="journal article" date="2021" name="Nat. Commun.">
        <title>Genetic determinants of endophytism in the Arabidopsis root mycobiome.</title>
        <authorList>
            <person name="Mesny F."/>
            <person name="Miyauchi S."/>
            <person name="Thiergart T."/>
            <person name="Pickel B."/>
            <person name="Atanasova L."/>
            <person name="Karlsson M."/>
            <person name="Huettel B."/>
            <person name="Barry K.W."/>
            <person name="Haridas S."/>
            <person name="Chen C."/>
            <person name="Bauer D."/>
            <person name="Andreopoulos W."/>
            <person name="Pangilinan J."/>
            <person name="LaButti K."/>
            <person name="Riley R."/>
            <person name="Lipzen A."/>
            <person name="Clum A."/>
            <person name="Drula E."/>
            <person name="Henrissat B."/>
            <person name="Kohler A."/>
            <person name="Grigoriev I.V."/>
            <person name="Martin F.M."/>
            <person name="Hacquard S."/>
        </authorList>
    </citation>
    <scope>NUCLEOTIDE SEQUENCE</scope>
    <source>
        <strain evidence="3">MPI-SDFR-AT-0073</strain>
    </source>
</reference>
<evidence type="ECO:0000256" key="1">
    <source>
        <dbReference type="SAM" id="MobiDB-lite"/>
    </source>
</evidence>
<protein>
    <submittedName>
        <fullName evidence="3">P-loop containing nucleoside triphosphate hydrolase protein</fullName>
    </submittedName>
</protein>
<dbReference type="OrthoDB" id="6161812at2759"/>
<dbReference type="InterPro" id="IPR019734">
    <property type="entry name" value="TPR_rpt"/>
</dbReference>
<dbReference type="PANTHER" id="PTHR35205">
    <property type="entry name" value="NB-ARC AND TPR DOMAIN PROTEIN"/>
    <property type="match status" value="1"/>
</dbReference>
<evidence type="ECO:0000313" key="3">
    <source>
        <dbReference type="EMBL" id="KAH6658972.1"/>
    </source>
</evidence>
<name>A0A9P8UVG9_9PEZI</name>
<keyword evidence="4" id="KW-1185">Reference proteome</keyword>
<accession>A0A9P8UVG9</accession>
<dbReference type="PANTHER" id="PTHR35205:SF1">
    <property type="entry name" value="ZU5 DOMAIN-CONTAINING PROTEIN"/>
    <property type="match status" value="1"/>
</dbReference>
<dbReference type="GO" id="GO:0016787">
    <property type="term" value="F:hydrolase activity"/>
    <property type="evidence" value="ECO:0007669"/>
    <property type="project" value="UniProtKB-KW"/>
</dbReference>
<evidence type="ECO:0000313" key="4">
    <source>
        <dbReference type="Proteomes" id="UP000758603"/>
    </source>
</evidence>
<dbReference type="Pfam" id="PF13424">
    <property type="entry name" value="TPR_12"/>
    <property type="match status" value="1"/>
</dbReference>
<proteinExistence type="predicted"/>
<dbReference type="InterPro" id="IPR011990">
    <property type="entry name" value="TPR-like_helical_dom_sf"/>
</dbReference>
<comment type="caution">
    <text evidence="3">The sequence shown here is derived from an EMBL/GenBank/DDBJ whole genome shotgun (WGS) entry which is preliminary data.</text>
</comment>
<dbReference type="RefSeq" id="XP_045963103.1">
    <property type="nucleotide sequence ID" value="XM_046104441.1"/>
</dbReference>
<dbReference type="SMART" id="SM00028">
    <property type="entry name" value="TPR"/>
    <property type="match status" value="4"/>
</dbReference>
<feature type="compositionally biased region" description="Polar residues" evidence="1">
    <location>
        <begin position="50"/>
        <end position="59"/>
    </location>
</feature>
<dbReference type="EMBL" id="JAGPXC010000001">
    <property type="protein sequence ID" value="KAH6658972.1"/>
    <property type="molecule type" value="Genomic_DNA"/>
</dbReference>
<dbReference type="SUPFAM" id="SSF52540">
    <property type="entry name" value="P-loop containing nucleoside triphosphate hydrolases"/>
    <property type="match status" value="1"/>
</dbReference>
<dbReference type="GeneID" id="70133332"/>
<sequence length="819" mass="93329">MDHVEISSFPTRGHPLFQHILVVLNEVLAACKYTQTSEENAMDDDENRSELSGSISYGSGAATPTSLKIHEEFEIPRMNRQFNLPCQSITPHKENPNFIGRSDILDHIYSVLNPDKPGQKPTKQAVFALCGLGGVGKTQVAIRFAMDYISSFQAVLFAHADEPTNLLNDFVRFAVELGLVDLGEPDQLYCCEQLKRWFEETDVPWLLIFDNADNPDSSFLDNFWPRCNSGAILITSRVKTLVAKFGGQVLQPLQEGDAINLLLKLTRMQGTDPSERASYRDKLQHEQREAARQIVYRLGCLPLGIYQAANLIVNDSCLLTDFLSAYDYRDLVSFPESTRIFRNPNEEPYRHTLLNVWSMNFESLSQNSQKLVNVFSFLNPDNIELELLASGAEKASRAGESGWSIIDSTRKLTQQKAGILHSSLMDQNSATKTLSMHRLVQAACQHRMEPENRQKAFEMALSFLHHMWPVAPRNNRHRPDLWPSQARLLPHVLSLCRFYADSQEDTVQLSGTIEFAELLYNASWYNYERGTFEHLEPLLHAAEHYCLRHENCEVVLADIYGAKASVATETNRQDAALQNFQLQYEFLNQAIKKNVIQLPNIRFCFALGGMGNGTQGMGQYKDAEQWYRKCYNAYEGLDGDRKIYGGNLAFCLIWQGKLDEAQEVLNSLIHAAADMEFKTGYIMYPLGNLQIARGELDKAFKTHLYALKVYQQTLSDKHHRTADLCHKLGWHYHARKEYAESVELLNQALAVFEARPTWYRNERARTKYKLGCVLQDMGKVEDGSQLINEAEQIRRDILGPGVSPGDEHHFDELVMFWSR</sequence>
<feature type="region of interest" description="Disordered" evidence="1">
    <location>
        <begin position="38"/>
        <end position="59"/>
    </location>
</feature>
<gene>
    <name evidence="3" type="ORF">BKA67DRAFT_589282</name>
</gene>
<keyword evidence="3" id="KW-0378">Hydrolase</keyword>
<dbReference type="Gene3D" id="1.25.40.10">
    <property type="entry name" value="Tetratricopeptide repeat domain"/>
    <property type="match status" value="2"/>
</dbReference>
<dbReference type="SUPFAM" id="SSF48452">
    <property type="entry name" value="TPR-like"/>
    <property type="match status" value="1"/>
</dbReference>
<dbReference type="Gene3D" id="3.40.50.300">
    <property type="entry name" value="P-loop containing nucleotide triphosphate hydrolases"/>
    <property type="match status" value="1"/>
</dbReference>
<feature type="domain" description="DUF7779" evidence="2">
    <location>
        <begin position="359"/>
        <end position="452"/>
    </location>
</feature>
<dbReference type="InterPro" id="IPR027417">
    <property type="entry name" value="P-loop_NTPase"/>
</dbReference>
<dbReference type="AlphaFoldDB" id="A0A9P8UVG9"/>
<dbReference type="Proteomes" id="UP000758603">
    <property type="component" value="Unassembled WGS sequence"/>
</dbReference>
<dbReference type="Pfam" id="PF25000">
    <property type="entry name" value="DUF7779"/>
    <property type="match status" value="1"/>
</dbReference>
<organism evidence="3 4">
    <name type="scientific">Truncatella angustata</name>
    <dbReference type="NCBI Taxonomy" id="152316"/>
    <lineage>
        <taxon>Eukaryota</taxon>
        <taxon>Fungi</taxon>
        <taxon>Dikarya</taxon>
        <taxon>Ascomycota</taxon>
        <taxon>Pezizomycotina</taxon>
        <taxon>Sordariomycetes</taxon>
        <taxon>Xylariomycetidae</taxon>
        <taxon>Amphisphaeriales</taxon>
        <taxon>Sporocadaceae</taxon>
        <taxon>Truncatella</taxon>
    </lineage>
</organism>